<feature type="active site" description="Proton donor/acceptor" evidence="2">
    <location>
        <position position="190"/>
    </location>
</feature>
<dbReference type="InterPro" id="IPR005511">
    <property type="entry name" value="SMP-30"/>
</dbReference>
<comment type="similarity">
    <text evidence="1">Belongs to the SMP-30/CGR1 family.</text>
</comment>
<feature type="binding site" evidence="3">
    <location>
        <position position="116"/>
    </location>
    <ligand>
        <name>substrate</name>
    </ligand>
</feature>
<feature type="domain" description="SMP-30/Gluconolactonase/LRE-like region" evidence="4">
    <location>
        <begin position="15"/>
        <end position="248"/>
    </location>
</feature>
<dbReference type="InterPro" id="IPR011042">
    <property type="entry name" value="6-blade_b-propeller_TolB-like"/>
</dbReference>
<sequence>MLAVENVTGPIAYHAEGPVWSPSWGGLRWVDMTRGDLLTLRDHGVYRLHVGEVAAFHRPRAGGGFVVALERGLGLADSPDGPVRALPEVWSDPGVRFNDGGCSPAGTLYAGTMAYDAAPGRGQLFRIGADGERSTVLDAVGISNGIAWSPDGTLAYYVDSLTGRIDVFDDEDDQLVERRPFTTVERGGPDGLTVDAEGGVWVALWGGSAVHRYDASGTLSAVVEIPAAQVSACTFGGDDLGTLFVTTSRENLPDGEDPQAGSVFAVEAGVRGLPVVPYAG</sequence>
<dbReference type="GO" id="GO:0004341">
    <property type="term" value="F:gluconolactonase activity"/>
    <property type="evidence" value="ECO:0007669"/>
    <property type="project" value="TreeGrafter"/>
</dbReference>
<dbReference type="SUPFAM" id="SSF63829">
    <property type="entry name" value="Calcium-dependent phosphotriesterase"/>
    <property type="match status" value="1"/>
</dbReference>
<feature type="binding site" evidence="3">
    <location>
        <position position="16"/>
    </location>
    <ligand>
        <name>a divalent metal cation</name>
        <dbReference type="ChEBI" id="CHEBI:60240"/>
    </ligand>
</feature>
<protein>
    <submittedName>
        <fullName evidence="5">Sugar lactone lactonase YvrE</fullName>
    </submittedName>
</protein>
<comment type="caution">
    <text evidence="5">The sequence shown here is derived from an EMBL/GenBank/DDBJ whole genome shotgun (WGS) entry which is preliminary data.</text>
</comment>
<dbReference type="RefSeq" id="WP_185746208.1">
    <property type="nucleotide sequence ID" value="NZ_BAAAKX010000011.1"/>
</dbReference>
<gene>
    <name evidence="5" type="ORF">FB474_3421</name>
</gene>
<reference evidence="5 6" key="1">
    <citation type="submission" date="2019-06" db="EMBL/GenBank/DDBJ databases">
        <title>Sequencing the genomes of 1000 actinobacteria strains.</title>
        <authorList>
            <person name="Klenk H.-P."/>
        </authorList>
    </citation>
    <scope>NUCLEOTIDE SEQUENCE [LARGE SCALE GENOMIC DNA]</scope>
    <source>
        <strain evidence="5 6">DSM 18082</strain>
    </source>
</reference>
<dbReference type="PRINTS" id="PR01790">
    <property type="entry name" value="SMP30FAMILY"/>
</dbReference>
<feature type="binding site" evidence="3">
    <location>
        <position position="190"/>
    </location>
    <ligand>
        <name>a divalent metal cation</name>
        <dbReference type="ChEBI" id="CHEBI:60240"/>
    </ligand>
</feature>
<evidence type="ECO:0000259" key="4">
    <source>
        <dbReference type="Pfam" id="PF08450"/>
    </source>
</evidence>
<evidence type="ECO:0000256" key="2">
    <source>
        <dbReference type="PIRSR" id="PIRSR605511-1"/>
    </source>
</evidence>
<dbReference type="AlphaFoldDB" id="A0A542ZNS1"/>
<dbReference type="GO" id="GO:0019853">
    <property type="term" value="P:L-ascorbic acid biosynthetic process"/>
    <property type="evidence" value="ECO:0007669"/>
    <property type="project" value="TreeGrafter"/>
</dbReference>
<feature type="binding site" evidence="3">
    <location>
        <position position="98"/>
    </location>
    <ligand>
        <name>substrate</name>
    </ligand>
</feature>
<keyword evidence="6" id="KW-1185">Reference proteome</keyword>
<dbReference type="Pfam" id="PF08450">
    <property type="entry name" value="SGL"/>
    <property type="match status" value="1"/>
</dbReference>
<dbReference type="Gene3D" id="2.120.10.30">
    <property type="entry name" value="TolB, C-terminal domain"/>
    <property type="match status" value="1"/>
</dbReference>
<dbReference type="EMBL" id="VFOQ01000001">
    <property type="protein sequence ID" value="TQL61992.1"/>
    <property type="molecule type" value="Genomic_DNA"/>
</dbReference>
<feature type="binding site" evidence="3">
    <location>
        <position position="96"/>
    </location>
    <ligand>
        <name>substrate</name>
    </ligand>
</feature>
<name>A0A542ZNS1_9MICO</name>
<proteinExistence type="inferred from homology"/>
<dbReference type="PANTHER" id="PTHR10907">
    <property type="entry name" value="REGUCALCIN"/>
    <property type="match status" value="1"/>
</dbReference>
<comment type="cofactor">
    <cofactor evidence="3">
        <name>Zn(2+)</name>
        <dbReference type="ChEBI" id="CHEBI:29105"/>
    </cofactor>
    <text evidence="3">Binds 1 divalent metal cation per subunit.</text>
</comment>
<evidence type="ECO:0000313" key="6">
    <source>
        <dbReference type="Proteomes" id="UP000319514"/>
    </source>
</evidence>
<dbReference type="InterPro" id="IPR013658">
    <property type="entry name" value="SGL"/>
</dbReference>
<accession>A0A542ZNS1</accession>
<dbReference type="GO" id="GO:0005509">
    <property type="term" value="F:calcium ion binding"/>
    <property type="evidence" value="ECO:0007669"/>
    <property type="project" value="TreeGrafter"/>
</dbReference>
<feature type="binding site" evidence="3">
    <location>
        <position position="144"/>
    </location>
    <ligand>
        <name>a divalent metal cation</name>
        <dbReference type="ChEBI" id="CHEBI:60240"/>
    </ligand>
</feature>
<organism evidence="5 6">
    <name type="scientific">Oryzihumus leptocrescens</name>
    <dbReference type="NCBI Taxonomy" id="297536"/>
    <lineage>
        <taxon>Bacteria</taxon>
        <taxon>Bacillati</taxon>
        <taxon>Actinomycetota</taxon>
        <taxon>Actinomycetes</taxon>
        <taxon>Micrococcales</taxon>
        <taxon>Intrasporangiaceae</taxon>
        <taxon>Oryzihumus</taxon>
    </lineage>
</organism>
<keyword evidence="3" id="KW-0479">Metal-binding</keyword>
<evidence type="ECO:0000313" key="5">
    <source>
        <dbReference type="EMBL" id="TQL61992.1"/>
    </source>
</evidence>
<evidence type="ECO:0000256" key="3">
    <source>
        <dbReference type="PIRSR" id="PIRSR605511-2"/>
    </source>
</evidence>
<dbReference type="Proteomes" id="UP000319514">
    <property type="component" value="Unassembled WGS sequence"/>
</dbReference>
<dbReference type="PANTHER" id="PTHR10907:SF47">
    <property type="entry name" value="REGUCALCIN"/>
    <property type="match status" value="1"/>
</dbReference>
<evidence type="ECO:0000256" key="1">
    <source>
        <dbReference type="ARBA" id="ARBA00008853"/>
    </source>
</evidence>
<keyword evidence="3" id="KW-0862">Zinc</keyword>